<gene>
    <name evidence="1" type="ORF">COV57_01230</name>
</gene>
<evidence type="ECO:0000313" key="2">
    <source>
        <dbReference type="Proteomes" id="UP000229893"/>
    </source>
</evidence>
<dbReference type="Proteomes" id="UP000229893">
    <property type="component" value="Unassembled WGS sequence"/>
</dbReference>
<dbReference type="AlphaFoldDB" id="A0A2H0N822"/>
<sequence>MKKISFPTENRQFRFEPKNPYDLVAERRVPRREDLTFPDWCRILKIVRTHFAACGGEESPPQKIRKAAEPHR</sequence>
<reference evidence="1 2" key="1">
    <citation type="submission" date="2017-09" db="EMBL/GenBank/DDBJ databases">
        <title>Depth-based differentiation of microbial function through sediment-hosted aquifers and enrichment of novel symbionts in the deep terrestrial subsurface.</title>
        <authorList>
            <person name="Probst A.J."/>
            <person name="Ladd B."/>
            <person name="Jarett J.K."/>
            <person name="Geller-Mcgrath D.E."/>
            <person name="Sieber C.M."/>
            <person name="Emerson J.B."/>
            <person name="Anantharaman K."/>
            <person name="Thomas B.C."/>
            <person name="Malmstrom R."/>
            <person name="Stieglmeier M."/>
            <person name="Klingl A."/>
            <person name="Woyke T."/>
            <person name="Ryan C.M."/>
            <person name="Banfield J.F."/>
        </authorList>
    </citation>
    <scope>NUCLEOTIDE SEQUENCE [LARGE SCALE GENOMIC DNA]</scope>
    <source>
        <strain evidence="1">CG11_big_fil_rev_8_21_14_0_20_35_14</strain>
    </source>
</reference>
<accession>A0A2H0N822</accession>
<name>A0A2H0N822_9BACT</name>
<protein>
    <submittedName>
        <fullName evidence="1">Uncharacterized protein</fullName>
    </submittedName>
</protein>
<dbReference type="EMBL" id="PCWO01000018">
    <property type="protein sequence ID" value="PIR05052.1"/>
    <property type="molecule type" value="Genomic_DNA"/>
</dbReference>
<evidence type="ECO:0000313" key="1">
    <source>
        <dbReference type="EMBL" id="PIR05052.1"/>
    </source>
</evidence>
<organism evidence="1 2">
    <name type="scientific">Candidatus Liptonbacteria bacterium CG11_big_fil_rev_8_21_14_0_20_35_14</name>
    <dbReference type="NCBI Taxonomy" id="1974634"/>
    <lineage>
        <taxon>Bacteria</taxon>
        <taxon>Candidatus Liptoniibacteriota</taxon>
    </lineage>
</organism>
<comment type="caution">
    <text evidence="1">The sequence shown here is derived from an EMBL/GenBank/DDBJ whole genome shotgun (WGS) entry which is preliminary data.</text>
</comment>
<proteinExistence type="predicted"/>